<feature type="compositionally biased region" description="Basic and acidic residues" evidence="2">
    <location>
        <begin position="326"/>
        <end position="343"/>
    </location>
</feature>
<dbReference type="Pfam" id="PF20887">
    <property type="entry name" value="PWP3A-B_N"/>
    <property type="match status" value="1"/>
</dbReference>
<dbReference type="PANTHER" id="PTHR31333:SF6">
    <property type="entry name" value="MUM1 LIKE 1"/>
    <property type="match status" value="1"/>
</dbReference>
<dbReference type="CDD" id="cd06080">
    <property type="entry name" value="PWWP_MUM1-like"/>
    <property type="match status" value="1"/>
</dbReference>
<feature type="region of interest" description="Disordered" evidence="2">
    <location>
        <begin position="105"/>
        <end position="348"/>
    </location>
</feature>
<reference evidence="6" key="2">
    <citation type="submission" date="2025-09" db="UniProtKB">
        <authorList>
            <consortium name="Ensembl"/>
        </authorList>
    </citation>
    <scope>IDENTIFICATION</scope>
</reference>
<name>A0A8C3RZ17_CHESE</name>
<reference evidence="6" key="1">
    <citation type="submission" date="2025-08" db="UniProtKB">
        <authorList>
            <consortium name="Ensembl"/>
        </authorList>
    </citation>
    <scope>IDENTIFICATION</scope>
</reference>
<feature type="compositionally biased region" description="Basic and acidic residues" evidence="2">
    <location>
        <begin position="107"/>
        <end position="124"/>
    </location>
</feature>
<feature type="domain" description="PWWP" evidence="5">
    <location>
        <begin position="6"/>
        <end position="100"/>
    </location>
</feature>
<dbReference type="InterPro" id="IPR035504">
    <property type="entry name" value="MUM1-like_PWWP"/>
</dbReference>
<organism evidence="6 7">
    <name type="scientific">Chelydra serpentina</name>
    <name type="common">Snapping turtle</name>
    <name type="synonym">Testudo serpentina</name>
    <dbReference type="NCBI Taxonomy" id="8475"/>
    <lineage>
        <taxon>Eukaryota</taxon>
        <taxon>Metazoa</taxon>
        <taxon>Chordata</taxon>
        <taxon>Craniata</taxon>
        <taxon>Vertebrata</taxon>
        <taxon>Euteleostomi</taxon>
        <taxon>Archelosauria</taxon>
        <taxon>Testudinata</taxon>
        <taxon>Testudines</taxon>
        <taxon>Cryptodira</taxon>
        <taxon>Durocryptodira</taxon>
        <taxon>Americhelydia</taxon>
        <taxon>Chelydroidea</taxon>
        <taxon>Chelydridae</taxon>
        <taxon>Chelydra</taxon>
    </lineage>
</organism>
<feature type="compositionally biased region" description="Low complexity" evidence="2">
    <location>
        <begin position="189"/>
        <end position="199"/>
    </location>
</feature>
<feature type="domain" description="PWWP" evidence="4">
    <location>
        <begin position="619"/>
        <end position="758"/>
    </location>
</feature>
<evidence type="ECO:0000259" key="5">
    <source>
        <dbReference type="Pfam" id="PF20887"/>
    </source>
</evidence>
<evidence type="ECO:0000256" key="2">
    <source>
        <dbReference type="SAM" id="MobiDB-lite"/>
    </source>
</evidence>
<accession>A0A8C3RZ17</accession>
<comment type="similarity">
    <text evidence="1">Belongs to the PWWP3A family.</text>
</comment>
<evidence type="ECO:0000256" key="1">
    <source>
        <dbReference type="ARBA" id="ARBA00008188"/>
    </source>
</evidence>
<evidence type="ECO:0008006" key="8">
    <source>
        <dbReference type="Google" id="ProtNLM"/>
    </source>
</evidence>
<dbReference type="Pfam" id="PF20884">
    <property type="entry name" value="MUM1-like_PWWP"/>
    <property type="match status" value="1"/>
</dbReference>
<dbReference type="AlphaFoldDB" id="A0A8C3RZ17"/>
<evidence type="ECO:0000259" key="3">
    <source>
        <dbReference type="Pfam" id="PF20884"/>
    </source>
</evidence>
<evidence type="ECO:0000259" key="4">
    <source>
        <dbReference type="Pfam" id="PF20886"/>
    </source>
</evidence>
<feature type="domain" description="MUM1-like PWWP" evidence="3">
    <location>
        <begin position="469"/>
        <end position="548"/>
    </location>
</feature>
<dbReference type="PANTHER" id="PTHR31333">
    <property type="entry name" value="PWWP DOMAIN-CONTAINING DNA REPAIR FACTOR 3 FAMILY MEMBER"/>
    <property type="match status" value="1"/>
</dbReference>
<feature type="compositionally biased region" description="Basic and acidic residues" evidence="2">
    <location>
        <begin position="142"/>
        <end position="156"/>
    </location>
</feature>
<sequence length="777" mass="88150">MTDQEYILCKWKNRLWPAKVLNKIRTSGRPIVSKTKAASFKVEILGLEEQTNVNCTDTEPLKEEHIKIIASELDQRNKPSHPVEELKYRKALKIALDILSAFPKQVKPSDEGRTTRSAQKEKKIGTSLSPPVTRCPISSPKIELEGGETLKKKTEQKTPSPQTDTKKAKRKCRLSSKEKAKTCGNRTKSSVSKSGDFSSTWKSESQHCKTSKSKVKTLTKQKKVKSKLLPKSKTGKSSSLLLKENEKSKKGRKRPRDAGEPSSPSTKFPDETAHVFVRESTPVSASCNSTMLISAGKRPNVRGLPKKRLQDCSITSTSPESESNISEERDAPARKYKMLDGSKKPVNSKCANWKQKTTAVSLLHRKGECISCPEPLSGASKHKKYSDSPLSEFKKEENKLYSHSPVNKAKNCQLPDFDEDEEGLESSDLSLKFSSPGDISLNTSLVDEEEDEDDELPSILLCQEPCSIEPGMLVWCKLPRYPYWPAVIKRVTRKYKKANVLLIEGHMIDKKAKGFSIGLRNLKHFDCQEKQKLIDKAKEDYSQEIEWCIELIADYRIRVGCRSFTGSFLEYCADDISYPVRKEVNQGKIQMTFPIIAEEDLEESLLETTPIKPSKKVLPDRMRAARDKANSKIVDFIVKTKGAEEHLLSILKSKKQSRWLREFLNSSQYMTCETYLEDEEQLDLVVNYLQEVCHEIDTRKLDVKNGDRVKFILDVLLPEAIIYAISAVDDIDYKKAEEKYIKGPSVSKREREIFDKEILEKKKLELLKTDLAPEDSV</sequence>
<evidence type="ECO:0000313" key="7">
    <source>
        <dbReference type="Proteomes" id="UP000694403"/>
    </source>
</evidence>
<proteinExistence type="inferred from homology"/>
<keyword evidence="7" id="KW-1185">Reference proteome</keyword>
<feature type="compositionally biased region" description="Polar residues" evidence="2">
    <location>
        <begin position="281"/>
        <end position="292"/>
    </location>
</feature>
<dbReference type="InterPro" id="IPR040263">
    <property type="entry name" value="PWP3A_3B_4"/>
</dbReference>
<evidence type="ECO:0000313" key="6">
    <source>
        <dbReference type="Ensembl" id="ENSCSRP00000005258.1"/>
    </source>
</evidence>
<feature type="compositionally biased region" description="Basic and acidic residues" evidence="2">
    <location>
        <begin position="268"/>
        <end position="277"/>
    </location>
</feature>
<dbReference type="InterPro" id="IPR048765">
    <property type="entry name" value="PWP3A_3B_4_N"/>
</dbReference>
<dbReference type="FunFam" id="2.30.30.140:FF:000063">
    <property type="entry name" value="PWWP domain-containing DNA repair factor 3A"/>
    <property type="match status" value="1"/>
</dbReference>
<dbReference type="Proteomes" id="UP000694403">
    <property type="component" value="Unplaced"/>
</dbReference>
<dbReference type="Gene3D" id="2.30.30.140">
    <property type="match status" value="1"/>
</dbReference>
<dbReference type="Ensembl" id="ENSCSRT00000005421.1">
    <property type="protein sequence ID" value="ENSCSRP00000005258.1"/>
    <property type="gene ID" value="ENSCSRG00000003982.1"/>
</dbReference>
<protein>
    <recommendedName>
        <fullName evidence="8">PWWP domain-containing protein MUM1L1</fullName>
    </recommendedName>
</protein>
<dbReference type="SUPFAM" id="SSF63748">
    <property type="entry name" value="Tudor/PWWP/MBT"/>
    <property type="match status" value="1"/>
</dbReference>
<dbReference type="Pfam" id="PF20886">
    <property type="entry name" value="PWP3A-B_C"/>
    <property type="match status" value="1"/>
</dbReference>
<dbReference type="Gene3D" id="6.10.300.20">
    <property type="match status" value="1"/>
</dbReference>
<feature type="compositionally biased region" description="Basic residues" evidence="2">
    <location>
        <begin position="209"/>
        <end position="234"/>
    </location>
</feature>
<dbReference type="InterPro" id="IPR048795">
    <property type="entry name" value="PWP3A_3B_4_C"/>
</dbReference>
<feature type="compositionally biased region" description="Polar residues" evidence="2">
    <location>
        <begin position="312"/>
        <end position="324"/>
    </location>
</feature>